<gene>
    <name evidence="1" type="ORF">J1N35_037176</name>
</gene>
<dbReference type="AlphaFoldDB" id="A0A9D3UJJ6"/>
<comment type="caution">
    <text evidence="1">The sequence shown here is derived from an EMBL/GenBank/DDBJ whole genome shotgun (WGS) entry which is preliminary data.</text>
</comment>
<evidence type="ECO:0000313" key="1">
    <source>
        <dbReference type="EMBL" id="KAH1046392.1"/>
    </source>
</evidence>
<organism evidence="1 2">
    <name type="scientific">Gossypium stocksii</name>
    <dbReference type="NCBI Taxonomy" id="47602"/>
    <lineage>
        <taxon>Eukaryota</taxon>
        <taxon>Viridiplantae</taxon>
        <taxon>Streptophyta</taxon>
        <taxon>Embryophyta</taxon>
        <taxon>Tracheophyta</taxon>
        <taxon>Spermatophyta</taxon>
        <taxon>Magnoliopsida</taxon>
        <taxon>eudicotyledons</taxon>
        <taxon>Gunneridae</taxon>
        <taxon>Pentapetalae</taxon>
        <taxon>rosids</taxon>
        <taxon>malvids</taxon>
        <taxon>Malvales</taxon>
        <taxon>Malvaceae</taxon>
        <taxon>Malvoideae</taxon>
        <taxon>Gossypium</taxon>
    </lineage>
</organism>
<evidence type="ECO:0000313" key="2">
    <source>
        <dbReference type="Proteomes" id="UP000828251"/>
    </source>
</evidence>
<dbReference type="EMBL" id="JAIQCV010000011">
    <property type="protein sequence ID" value="KAH1046392.1"/>
    <property type="molecule type" value="Genomic_DNA"/>
</dbReference>
<reference evidence="1 2" key="1">
    <citation type="journal article" date="2021" name="Plant Biotechnol. J.">
        <title>Multi-omics assisted identification of the key and species-specific regulatory components of drought-tolerant mechanisms in Gossypium stocksii.</title>
        <authorList>
            <person name="Yu D."/>
            <person name="Ke L."/>
            <person name="Zhang D."/>
            <person name="Wu Y."/>
            <person name="Sun Y."/>
            <person name="Mei J."/>
            <person name="Sun J."/>
            <person name="Sun Y."/>
        </authorList>
    </citation>
    <scope>NUCLEOTIDE SEQUENCE [LARGE SCALE GENOMIC DNA]</scope>
    <source>
        <strain evidence="2">cv. E1</strain>
        <tissue evidence="1">Leaf</tissue>
    </source>
</reference>
<keyword evidence="2" id="KW-1185">Reference proteome</keyword>
<name>A0A9D3UJJ6_9ROSI</name>
<protein>
    <submittedName>
        <fullName evidence="1">Uncharacterized protein</fullName>
    </submittedName>
</protein>
<sequence length="95" mass="11181">MAKVTTGFQHVTITLKFKRCKLSAVRDFSPGCGRRTTVDFGLHRQITVDQGKYSLSICKFLELNQCTRREQASNAPRWQFEEQYYAYGRRLLEIW</sequence>
<proteinExistence type="predicted"/>
<dbReference type="Proteomes" id="UP000828251">
    <property type="component" value="Unassembled WGS sequence"/>
</dbReference>
<accession>A0A9D3UJJ6</accession>